<organism evidence="2 3">
    <name type="scientific">Cyphellophora attinorum</name>
    <dbReference type="NCBI Taxonomy" id="1664694"/>
    <lineage>
        <taxon>Eukaryota</taxon>
        <taxon>Fungi</taxon>
        <taxon>Dikarya</taxon>
        <taxon>Ascomycota</taxon>
        <taxon>Pezizomycotina</taxon>
        <taxon>Eurotiomycetes</taxon>
        <taxon>Chaetothyriomycetidae</taxon>
        <taxon>Chaetothyriales</taxon>
        <taxon>Cyphellophoraceae</taxon>
        <taxon>Cyphellophora</taxon>
    </lineage>
</organism>
<dbReference type="Proteomes" id="UP000038010">
    <property type="component" value="Unassembled WGS sequence"/>
</dbReference>
<name>A0A0N1NY46_9EURO</name>
<sequence>MKGTESEKPPQLFLFVNKDSKSKSLSKSEGDHAKEINRHAQKVRNRRLAVQKASTAQQTSASARRIALGGWKKREGEVESPITTGLLPGSPETVMNFNNILSDQNCTPISHSGSESSSRSSGSPPATSPDEPPTVLPELTTSSKVAPTDIPRSEPAVQETTRNPSTTLPPLELPRTAPMTATDHERSGEEAEREFQYNALVIRPQLTEFAPKSQIDPFNQLPVQVSYEFHQVLQGALRIYPYSGNNYKLAHLPDHIRRNIRQFPIGEIVQRAPTASHHLYSLLACISVRLRGAFREQIPMDVPIEFQNKASHHIHKELLKSSRSGQVDVNVIMDILFLVVSEMGMGNLESARKHMKVVSNFYYMLDLNKNLDFWISESCAHVDNQLALSTGRPPIFKQSFDPGPLLPERRAALQRELWWLFKNFDQPTAFYPSPVSLAVKAPPRGLTDAIADFANNLDLRMGFEFERALKLGIVSPLLTPIIVDIVDCAAIAKVVWLSPMAVCFDAEWLCRKARAVLRRLLVIAPENNIGPLDVLGKCMEVVRCTLLIAMAHACTLIGFQTAEKNVIALQNSLAFALKFWAPAMGLSTEMVPLDKETPYPDVEVLKLQIGHILYNSMVGLFSADVPGYESTQEFFMIRVLNCCKLMGIRDYFGLREHLVKFLYSPVLMEKSVARVAERLGRLNDQWASGVDEVH</sequence>
<feature type="compositionally biased region" description="Pro residues" evidence="1">
    <location>
        <begin position="126"/>
        <end position="135"/>
    </location>
</feature>
<feature type="compositionally biased region" description="Low complexity" evidence="1">
    <location>
        <begin position="53"/>
        <end position="63"/>
    </location>
</feature>
<feature type="compositionally biased region" description="Basic and acidic residues" evidence="1">
    <location>
        <begin position="182"/>
        <end position="192"/>
    </location>
</feature>
<protein>
    <recommendedName>
        <fullName evidence="4">Transcription factor domain-containing protein</fullName>
    </recommendedName>
</protein>
<evidence type="ECO:0000256" key="1">
    <source>
        <dbReference type="SAM" id="MobiDB-lite"/>
    </source>
</evidence>
<feature type="compositionally biased region" description="Polar residues" evidence="1">
    <location>
        <begin position="158"/>
        <end position="168"/>
    </location>
</feature>
<gene>
    <name evidence="2" type="ORF">AB675_5720</name>
</gene>
<dbReference type="AlphaFoldDB" id="A0A0N1NY46"/>
<evidence type="ECO:0008006" key="4">
    <source>
        <dbReference type="Google" id="ProtNLM"/>
    </source>
</evidence>
<accession>A0A0N1NY46</accession>
<feature type="region of interest" description="Disordered" evidence="1">
    <location>
        <begin position="102"/>
        <end position="192"/>
    </location>
</feature>
<dbReference type="OrthoDB" id="4115225at2759"/>
<dbReference type="RefSeq" id="XP_017998686.1">
    <property type="nucleotide sequence ID" value="XM_018145957.1"/>
</dbReference>
<keyword evidence="3" id="KW-1185">Reference proteome</keyword>
<reference evidence="2 3" key="1">
    <citation type="submission" date="2015-06" db="EMBL/GenBank/DDBJ databases">
        <title>Draft genome of the ant-associated black yeast Phialophora attae CBS 131958.</title>
        <authorList>
            <person name="Moreno L.F."/>
            <person name="Stielow B.J."/>
            <person name="de Hoog S."/>
            <person name="Vicente V.A."/>
            <person name="Weiss V.A."/>
            <person name="de Vries M."/>
            <person name="Cruz L.M."/>
            <person name="Souza E.M."/>
        </authorList>
    </citation>
    <scope>NUCLEOTIDE SEQUENCE [LARGE SCALE GENOMIC DNA]</scope>
    <source>
        <strain evidence="2 3">CBS 131958</strain>
    </source>
</reference>
<dbReference type="VEuPathDB" id="FungiDB:AB675_5720"/>
<comment type="caution">
    <text evidence="2">The sequence shown here is derived from an EMBL/GenBank/DDBJ whole genome shotgun (WGS) entry which is preliminary data.</text>
</comment>
<evidence type="ECO:0000313" key="3">
    <source>
        <dbReference type="Proteomes" id="UP000038010"/>
    </source>
</evidence>
<dbReference type="EMBL" id="LFJN01000017">
    <property type="protein sequence ID" value="KPI38723.1"/>
    <property type="molecule type" value="Genomic_DNA"/>
</dbReference>
<evidence type="ECO:0000313" key="2">
    <source>
        <dbReference type="EMBL" id="KPI38723.1"/>
    </source>
</evidence>
<dbReference type="GeneID" id="28737837"/>
<proteinExistence type="predicted"/>
<feature type="compositionally biased region" description="Basic residues" evidence="1">
    <location>
        <begin position="39"/>
        <end position="49"/>
    </location>
</feature>
<feature type="compositionally biased region" description="Low complexity" evidence="1">
    <location>
        <begin position="108"/>
        <end position="125"/>
    </location>
</feature>
<feature type="compositionally biased region" description="Basic and acidic residues" evidence="1">
    <location>
        <begin position="18"/>
        <end position="38"/>
    </location>
</feature>
<feature type="region of interest" description="Disordered" evidence="1">
    <location>
        <begin position="1"/>
        <end position="68"/>
    </location>
</feature>